<name>A0A4S8LDV4_DENBC</name>
<accession>A0A4S8LDV4</accession>
<evidence type="ECO:0000313" key="2">
    <source>
        <dbReference type="Proteomes" id="UP000297245"/>
    </source>
</evidence>
<sequence>MSRLRPAFRKQRCVVPSASNPFFFNPTPKTVKPNELRKLSANAAAEKRLQQQQASSTTSTASFIADHTFTDEFGDGWTDVDDGDDTGAQGAADKMLAGQVQPDFSHAGGEFFQLVQTF</sequence>
<gene>
    <name evidence="1" type="ORF">K435DRAFT_867776</name>
</gene>
<dbReference type="AlphaFoldDB" id="A0A4S8LDV4"/>
<evidence type="ECO:0000313" key="1">
    <source>
        <dbReference type="EMBL" id="THU86930.1"/>
    </source>
</evidence>
<keyword evidence="2" id="KW-1185">Reference proteome</keyword>
<reference evidence="1 2" key="1">
    <citation type="journal article" date="2019" name="Nat. Ecol. Evol.">
        <title>Megaphylogeny resolves global patterns of mushroom evolution.</title>
        <authorList>
            <person name="Varga T."/>
            <person name="Krizsan K."/>
            <person name="Foldi C."/>
            <person name="Dima B."/>
            <person name="Sanchez-Garcia M."/>
            <person name="Sanchez-Ramirez S."/>
            <person name="Szollosi G.J."/>
            <person name="Szarkandi J.G."/>
            <person name="Papp V."/>
            <person name="Albert L."/>
            <person name="Andreopoulos W."/>
            <person name="Angelini C."/>
            <person name="Antonin V."/>
            <person name="Barry K.W."/>
            <person name="Bougher N.L."/>
            <person name="Buchanan P."/>
            <person name="Buyck B."/>
            <person name="Bense V."/>
            <person name="Catcheside P."/>
            <person name="Chovatia M."/>
            <person name="Cooper J."/>
            <person name="Damon W."/>
            <person name="Desjardin D."/>
            <person name="Finy P."/>
            <person name="Geml J."/>
            <person name="Haridas S."/>
            <person name="Hughes K."/>
            <person name="Justo A."/>
            <person name="Karasinski D."/>
            <person name="Kautmanova I."/>
            <person name="Kiss B."/>
            <person name="Kocsube S."/>
            <person name="Kotiranta H."/>
            <person name="LaButti K.M."/>
            <person name="Lechner B.E."/>
            <person name="Liimatainen K."/>
            <person name="Lipzen A."/>
            <person name="Lukacs Z."/>
            <person name="Mihaltcheva S."/>
            <person name="Morgado L.N."/>
            <person name="Niskanen T."/>
            <person name="Noordeloos M.E."/>
            <person name="Ohm R.A."/>
            <person name="Ortiz-Santana B."/>
            <person name="Ovrebo C."/>
            <person name="Racz N."/>
            <person name="Riley R."/>
            <person name="Savchenko A."/>
            <person name="Shiryaev A."/>
            <person name="Soop K."/>
            <person name="Spirin V."/>
            <person name="Szebenyi C."/>
            <person name="Tomsovsky M."/>
            <person name="Tulloss R.E."/>
            <person name="Uehling J."/>
            <person name="Grigoriev I.V."/>
            <person name="Vagvolgyi C."/>
            <person name="Papp T."/>
            <person name="Martin F.M."/>
            <person name="Miettinen O."/>
            <person name="Hibbett D.S."/>
            <person name="Nagy L.G."/>
        </authorList>
    </citation>
    <scope>NUCLEOTIDE SEQUENCE [LARGE SCALE GENOMIC DNA]</scope>
    <source>
        <strain evidence="1 2">CBS 962.96</strain>
    </source>
</reference>
<protein>
    <submittedName>
        <fullName evidence="1">Uncharacterized protein</fullName>
    </submittedName>
</protein>
<dbReference type="EMBL" id="ML179472">
    <property type="protein sequence ID" value="THU86930.1"/>
    <property type="molecule type" value="Genomic_DNA"/>
</dbReference>
<proteinExistence type="predicted"/>
<organism evidence="1 2">
    <name type="scientific">Dendrothele bispora (strain CBS 962.96)</name>
    <dbReference type="NCBI Taxonomy" id="1314807"/>
    <lineage>
        <taxon>Eukaryota</taxon>
        <taxon>Fungi</taxon>
        <taxon>Dikarya</taxon>
        <taxon>Basidiomycota</taxon>
        <taxon>Agaricomycotina</taxon>
        <taxon>Agaricomycetes</taxon>
        <taxon>Agaricomycetidae</taxon>
        <taxon>Agaricales</taxon>
        <taxon>Agaricales incertae sedis</taxon>
        <taxon>Dendrothele</taxon>
    </lineage>
</organism>
<dbReference type="Proteomes" id="UP000297245">
    <property type="component" value="Unassembled WGS sequence"/>
</dbReference>